<dbReference type="GO" id="GO:0004477">
    <property type="term" value="F:methenyltetrahydrofolate cyclohydrolase activity"/>
    <property type="evidence" value="ECO:0007669"/>
    <property type="project" value="UniProtKB-UniRule"/>
</dbReference>
<geneLocation type="plasmid" evidence="14">
    <name>2</name>
</geneLocation>
<dbReference type="EC" id="1.5.1.5" evidence="11"/>
<dbReference type="InterPro" id="IPR000672">
    <property type="entry name" value="THF_DH/CycHdrlase"/>
</dbReference>
<dbReference type="GO" id="GO:0005829">
    <property type="term" value="C:cytosol"/>
    <property type="evidence" value="ECO:0007669"/>
    <property type="project" value="TreeGrafter"/>
</dbReference>
<dbReference type="EC" id="3.5.4.9" evidence="11"/>
<gene>
    <name evidence="14" type="primary">folD_2</name>
    <name evidence="11" type="synonym">folD</name>
    <name evidence="14" type="ORF">NCTC10113_01007</name>
</gene>
<keyword evidence="4 11" id="KW-0658">Purine biosynthesis</keyword>
<comment type="caution">
    <text evidence="11">Lacks conserved residue(s) required for the propagation of feature annotation.</text>
</comment>
<dbReference type="AlphaFoldDB" id="A0A448ZY12"/>
<dbReference type="InterPro" id="IPR020630">
    <property type="entry name" value="THF_DH/CycHdrlase_cat_dom"/>
</dbReference>
<keyword evidence="8 11" id="KW-0368">Histidine biosynthesis</keyword>
<comment type="catalytic activity">
    <reaction evidence="11">
        <text>(6R)-5,10-methylene-5,6,7,8-tetrahydrofolate + NADP(+) = (6R)-5,10-methenyltetrahydrofolate + NADPH</text>
        <dbReference type="Rhea" id="RHEA:22812"/>
        <dbReference type="ChEBI" id="CHEBI:15636"/>
        <dbReference type="ChEBI" id="CHEBI:57455"/>
        <dbReference type="ChEBI" id="CHEBI:57783"/>
        <dbReference type="ChEBI" id="CHEBI:58349"/>
        <dbReference type="EC" id="1.5.1.5"/>
    </reaction>
</comment>
<accession>A0A448ZY12</accession>
<comment type="similarity">
    <text evidence="11">Belongs to the tetrahydrofolate dehydrogenase/cyclohydrolase family.</text>
</comment>
<dbReference type="Pfam" id="PF02882">
    <property type="entry name" value="THF_DHG_CYH_C"/>
    <property type="match status" value="1"/>
</dbReference>
<dbReference type="SUPFAM" id="SSF53223">
    <property type="entry name" value="Aminoacid dehydrogenase-like, N-terminal domain"/>
    <property type="match status" value="1"/>
</dbReference>
<dbReference type="PANTHER" id="PTHR48099">
    <property type="entry name" value="C-1-TETRAHYDROFOLATE SYNTHASE, CYTOPLASMIC-RELATED"/>
    <property type="match status" value="1"/>
</dbReference>
<keyword evidence="2 11" id="KW-0554">One-carbon metabolism</keyword>
<keyword evidence="3 11" id="KW-0028">Amino-acid biosynthesis</keyword>
<keyword evidence="14" id="KW-0614">Plasmid</keyword>
<sequence>MYKLLDGKSYSLVLKEKLNLVFKNIANENIPTLGILQVGNLEESNIYIKHKITMANSLGIKAEFIKLHENANYDEIANGIKRLSNTTNGLIIQLPMQTTNLTSDEKNKLLNLIPNEKDIDGLNDFNLNSKYTNNNFLPATAKGIILLLKKYDIAIDNQNIAIVGFSNIVGRPLYNFFLNQRNNIVTKYLKNTSRKPLKDAHIIIVATGQKNPIFANEVANNTVIVDVGIHRDENKKISGDLDFDAFSKKASYITPVPGGVGPMTVISLVLNLIKAYLLQFPEKTLFYNDILNLL</sequence>
<keyword evidence="7 11" id="KW-0560">Oxidoreductase</keyword>
<dbReference type="PRINTS" id="PR00085">
    <property type="entry name" value="THFDHDRGNASE"/>
</dbReference>
<name>A0A448ZY12_METSV</name>
<dbReference type="HAMAP" id="MF_01576">
    <property type="entry name" value="THF_DHG_CYH"/>
    <property type="match status" value="1"/>
</dbReference>
<evidence type="ECO:0000256" key="7">
    <source>
        <dbReference type="ARBA" id="ARBA00023002"/>
    </source>
</evidence>
<dbReference type="UniPathway" id="UPA00193"/>
<evidence type="ECO:0000256" key="6">
    <source>
        <dbReference type="ARBA" id="ARBA00022857"/>
    </source>
</evidence>
<feature type="binding site" evidence="11">
    <location>
        <position position="229"/>
    </location>
    <ligand>
        <name>NADP(+)</name>
        <dbReference type="ChEBI" id="CHEBI:58349"/>
    </ligand>
</feature>
<dbReference type="InterPro" id="IPR020867">
    <property type="entry name" value="THF_DH/CycHdrlase_CS"/>
</dbReference>
<dbReference type="InterPro" id="IPR020631">
    <property type="entry name" value="THF_DH/CycHdrlase_NAD-bd_dom"/>
</dbReference>
<dbReference type="PROSITE" id="PS00767">
    <property type="entry name" value="THF_DHG_CYH_2"/>
    <property type="match status" value="1"/>
</dbReference>
<keyword evidence="6 11" id="KW-0521">NADP</keyword>
<protein>
    <recommendedName>
        <fullName evidence="11">Bifunctional protein FolD</fullName>
    </recommendedName>
    <domain>
        <recommendedName>
            <fullName evidence="11">Methylenetetrahydrofolate dehydrogenase</fullName>
            <ecNumber evidence="11">1.5.1.5</ecNumber>
        </recommendedName>
    </domain>
    <domain>
        <recommendedName>
            <fullName evidence="11">Methenyltetrahydrofolate cyclohydrolase</fullName>
            <ecNumber evidence="11">3.5.4.9</ecNumber>
        </recommendedName>
    </domain>
</protein>
<evidence type="ECO:0000256" key="8">
    <source>
        <dbReference type="ARBA" id="ARBA00023102"/>
    </source>
</evidence>
<feature type="domain" description="Tetrahydrofolate dehydrogenase/cyclohydrolase NAD(P)-binding" evidence="13">
    <location>
        <begin position="138"/>
        <end position="277"/>
    </location>
</feature>
<feature type="binding site" evidence="11">
    <location>
        <begin position="164"/>
        <end position="166"/>
    </location>
    <ligand>
        <name>NADP(+)</name>
        <dbReference type="ChEBI" id="CHEBI:58349"/>
    </ligand>
</feature>
<dbReference type="GO" id="GO:0006164">
    <property type="term" value="P:purine nucleotide biosynthetic process"/>
    <property type="evidence" value="ECO:0007669"/>
    <property type="project" value="UniProtKB-KW"/>
</dbReference>
<dbReference type="Gene3D" id="3.40.50.720">
    <property type="entry name" value="NAD(P)-binding Rossmann-like Domain"/>
    <property type="match status" value="1"/>
</dbReference>
<dbReference type="Pfam" id="PF00763">
    <property type="entry name" value="THF_DHG_CYH"/>
    <property type="match status" value="1"/>
</dbReference>
<dbReference type="RefSeq" id="WP_024543996.1">
    <property type="nucleotide sequence ID" value="NZ_BPLV01000001.1"/>
</dbReference>
<dbReference type="GO" id="GO:0035999">
    <property type="term" value="P:tetrahydrofolate interconversion"/>
    <property type="evidence" value="ECO:0007669"/>
    <property type="project" value="UniProtKB-UniRule"/>
</dbReference>
<comment type="pathway">
    <text evidence="1 11">One-carbon metabolism; tetrahydrofolate interconversion.</text>
</comment>
<dbReference type="GO" id="GO:0004488">
    <property type="term" value="F:methylenetetrahydrofolate dehydrogenase (NADP+) activity"/>
    <property type="evidence" value="ECO:0007669"/>
    <property type="project" value="UniProtKB-UniRule"/>
</dbReference>
<reference evidence="14" key="1">
    <citation type="submission" date="2019-01" db="EMBL/GenBank/DDBJ databases">
        <authorList>
            <consortium name="Pathogen Informatics"/>
        </authorList>
    </citation>
    <scope>NUCLEOTIDE SEQUENCE [LARGE SCALE GENOMIC DNA]</scope>
    <source>
        <strain evidence="14">NCTC10113</strain>
    </source>
</reference>
<feature type="domain" description="Tetrahydrofolate dehydrogenase/cyclohydrolase catalytic" evidence="12">
    <location>
        <begin position="5"/>
        <end position="120"/>
    </location>
</feature>
<evidence type="ECO:0000256" key="3">
    <source>
        <dbReference type="ARBA" id="ARBA00022605"/>
    </source>
</evidence>
<dbReference type="GO" id="GO:0009086">
    <property type="term" value="P:methionine biosynthetic process"/>
    <property type="evidence" value="ECO:0007669"/>
    <property type="project" value="UniProtKB-KW"/>
</dbReference>
<comment type="function">
    <text evidence="11">Catalyzes the oxidation of 5,10-methylenetetrahydrofolate to 5,10-methenyltetrahydrofolate and then the hydrolysis of 5,10-methenyltetrahydrofolate to 10-formyltetrahydrofolate.</text>
</comment>
<keyword evidence="5 11" id="KW-0378">Hydrolase</keyword>
<proteinExistence type="inferred from homology"/>
<evidence type="ECO:0000256" key="1">
    <source>
        <dbReference type="ARBA" id="ARBA00004777"/>
    </source>
</evidence>
<keyword evidence="9 11" id="KW-0486">Methionine biosynthesis</keyword>
<dbReference type="Gene3D" id="3.40.50.10860">
    <property type="entry name" value="Leucine Dehydrogenase, chain A, domain 1"/>
    <property type="match status" value="1"/>
</dbReference>
<evidence type="ECO:0000256" key="10">
    <source>
        <dbReference type="ARBA" id="ARBA00023268"/>
    </source>
</evidence>
<evidence type="ECO:0000259" key="12">
    <source>
        <dbReference type="Pfam" id="PF00763"/>
    </source>
</evidence>
<evidence type="ECO:0000256" key="9">
    <source>
        <dbReference type="ARBA" id="ARBA00023167"/>
    </source>
</evidence>
<dbReference type="InterPro" id="IPR046346">
    <property type="entry name" value="Aminoacid_DH-like_N_sf"/>
</dbReference>
<evidence type="ECO:0000313" key="14">
    <source>
        <dbReference type="EMBL" id="VEU56123.1"/>
    </source>
</evidence>
<evidence type="ECO:0000256" key="4">
    <source>
        <dbReference type="ARBA" id="ARBA00022755"/>
    </source>
</evidence>
<comment type="subunit">
    <text evidence="11">Homodimer.</text>
</comment>
<dbReference type="EMBL" id="LR214939">
    <property type="protein sequence ID" value="VEU56123.1"/>
    <property type="molecule type" value="Genomic_DNA"/>
</dbReference>
<evidence type="ECO:0000256" key="2">
    <source>
        <dbReference type="ARBA" id="ARBA00022563"/>
    </source>
</evidence>
<dbReference type="GO" id="GO:0000105">
    <property type="term" value="P:L-histidine biosynthetic process"/>
    <property type="evidence" value="ECO:0007669"/>
    <property type="project" value="UniProtKB-KW"/>
</dbReference>
<dbReference type="PANTHER" id="PTHR48099:SF5">
    <property type="entry name" value="C-1-TETRAHYDROFOLATE SYNTHASE, CYTOPLASMIC"/>
    <property type="match status" value="1"/>
</dbReference>
<dbReference type="SUPFAM" id="SSF51735">
    <property type="entry name" value="NAD(P)-binding Rossmann-fold domains"/>
    <property type="match status" value="1"/>
</dbReference>
<evidence type="ECO:0000256" key="11">
    <source>
        <dbReference type="HAMAP-Rule" id="MF_01576"/>
    </source>
</evidence>
<keyword evidence="10 11" id="KW-0511">Multifunctional enzyme</keyword>
<organism evidence="14">
    <name type="scientific">Metamycoplasma salivarium</name>
    <name type="common">Mycoplasma salivarium</name>
    <dbReference type="NCBI Taxonomy" id="2124"/>
    <lineage>
        <taxon>Bacteria</taxon>
        <taxon>Bacillati</taxon>
        <taxon>Mycoplasmatota</taxon>
        <taxon>Mycoplasmoidales</taxon>
        <taxon>Metamycoplasmataceae</taxon>
        <taxon>Metamycoplasma</taxon>
    </lineage>
</organism>
<evidence type="ECO:0000259" key="13">
    <source>
        <dbReference type="Pfam" id="PF02882"/>
    </source>
</evidence>
<comment type="catalytic activity">
    <reaction evidence="11">
        <text>(6R)-5,10-methenyltetrahydrofolate + H2O = (6R)-10-formyltetrahydrofolate + H(+)</text>
        <dbReference type="Rhea" id="RHEA:23700"/>
        <dbReference type="ChEBI" id="CHEBI:15377"/>
        <dbReference type="ChEBI" id="CHEBI:15378"/>
        <dbReference type="ChEBI" id="CHEBI:57455"/>
        <dbReference type="ChEBI" id="CHEBI:195366"/>
        <dbReference type="EC" id="3.5.4.9"/>
    </reaction>
</comment>
<evidence type="ECO:0000256" key="5">
    <source>
        <dbReference type="ARBA" id="ARBA00022801"/>
    </source>
</evidence>
<dbReference type="InterPro" id="IPR036291">
    <property type="entry name" value="NAD(P)-bd_dom_sf"/>
</dbReference>